<comment type="caution">
    <text evidence="7">The sequence shown here is derived from an EMBL/GenBank/DDBJ whole genome shotgun (WGS) entry which is preliminary data.</text>
</comment>
<dbReference type="GO" id="GO:0005634">
    <property type="term" value="C:nucleus"/>
    <property type="evidence" value="ECO:0007669"/>
    <property type="project" value="UniProtKB-SubCell"/>
</dbReference>
<dbReference type="OrthoDB" id="3163292at2759"/>
<dbReference type="Proteomes" id="UP000279259">
    <property type="component" value="Unassembled WGS sequence"/>
</dbReference>
<evidence type="ECO:0000256" key="5">
    <source>
        <dbReference type="ARBA" id="ARBA00023242"/>
    </source>
</evidence>
<feature type="region of interest" description="Disordered" evidence="6">
    <location>
        <begin position="61"/>
        <end position="101"/>
    </location>
</feature>
<evidence type="ECO:0000256" key="2">
    <source>
        <dbReference type="ARBA" id="ARBA00023015"/>
    </source>
</evidence>
<sequence length="603" mass="67009">MLNTSVTTTDIPNTHVPSTYAAWPPAIEVALQVPDCRKVALGLDHDSTRARWIKRAPGAAGTVTARHAQPGPTLPEVSETCRSSTPGHEWPADTVGNQTTSTTMRYSRLNTTEDDSAAQTTAKLVEKHLNAVAETDFSQDPNLQGLLTGEDFNRLVALYFTKLRPFFLHLDPNVHTPNFLRVNSPFLTTAIAAVAASYDPGSFLLAPRLEDHAHYLASRAFAQGDKSTEVVQAFLTMVHWASCPSEDWLGNRSWMYQGQAMRLACEIRLDLLPDRKLLNTYRHTRGLTKDELDKLGSSRQKTYLLACFIATNSSRADTTAGHPLLRRPDLSFVVPIDEIDETFTASVRLSDIFGKALQHWHGMDRQNAELGERDRFVRSWRGALDEWRKDWMGKSCQLPHHAHPALTEDPSHESTQGLLRQICELAIQILVTILWWRDEVPFDAPGALAYAHNFLIVHIAAVLVHKLSRLLDESRAAEVGAQVMDTAALLDQIAAARSHAKSCAGYYAKQLRSLVHPGQKGHNLQPPQIVVTSASDRQLLGNEASDFSFLPIHYEFSLDASISDPILSFLAAPNISADGTWQWPPRIDAFAAWMYGRMFTVSA</sequence>
<dbReference type="AlphaFoldDB" id="A0A427Y2N5"/>
<organism evidence="7 8">
    <name type="scientific">Saitozyma podzolica</name>
    <dbReference type="NCBI Taxonomy" id="1890683"/>
    <lineage>
        <taxon>Eukaryota</taxon>
        <taxon>Fungi</taxon>
        <taxon>Dikarya</taxon>
        <taxon>Basidiomycota</taxon>
        <taxon>Agaricomycotina</taxon>
        <taxon>Tremellomycetes</taxon>
        <taxon>Tremellales</taxon>
        <taxon>Trimorphomycetaceae</taxon>
        <taxon>Saitozyma</taxon>
    </lineage>
</organism>
<name>A0A427Y2N5_9TREE</name>
<dbReference type="InterPro" id="IPR051089">
    <property type="entry name" value="prtT"/>
</dbReference>
<comment type="subcellular location">
    <subcellularLocation>
        <location evidence="1">Nucleus</location>
    </subcellularLocation>
</comment>
<evidence type="ECO:0000313" key="7">
    <source>
        <dbReference type="EMBL" id="RSH85388.1"/>
    </source>
</evidence>
<evidence type="ECO:0000256" key="3">
    <source>
        <dbReference type="ARBA" id="ARBA00023125"/>
    </source>
</evidence>
<dbReference type="PANTHER" id="PTHR31845">
    <property type="entry name" value="FINGER DOMAIN PROTEIN, PUTATIVE-RELATED"/>
    <property type="match status" value="1"/>
</dbReference>
<dbReference type="GO" id="GO:0000976">
    <property type="term" value="F:transcription cis-regulatory region binding"/>
    <property type="evidence" value="ECO:0007669"/>
    <property type="project" value="TreeGrafter"/>
</dbReference>
<keyword evidence="4" id="KW-0804">Transcription</keyword>
<dbReference type="EMBL" id="RSCD01000020">
    <property type="protein sequence ID" value="RSH85388.1"/>
    <property type="molecule type" value="Genomic_DNA"/>
</dbReference>
<protein>
    <recommendedName>
        <fullName evidence="9">Transcription factor domain-containing protein</fullName>
    </recommendedName>
</protein>
<keyword evidence="2" id="KW-0805">Transcription regulation</keyword>
<keyword evidence="5" id="KW-0539">Nucleus</keyword>
<dbReference type="PANTHER" id="PTHR31845:SF17">
    <property type="entry name" value="ZN(II)2CYS6 TRANSCRIPTION FACTOR (EUROFUNG)"/>
    <property type="match status" value="1"/>
</dbReference>
<evidence type="ECO:0000313" key="8">
    <source>
        <dbReference type="Proteomes" id="UP000279259"/>
    </source>
</evidence>
<evidence type="ECO:0000256" key="1">
    <source>
        <dbReference type="ARBA" id="ARBA00004123"/>
    </source>
</evidence>
<keyword evidence="8" id="KW-1185">Reference proteome</keyword>
<evidence type="ECO:0000256" key="4">
    <source>
        <dbReference type="ARBA" id="ARBA00023163"/>
    </source>
</evidence>
<gene>
    <name evidence="7" type="ORF">EHS25_004784</name>
</gene>
<dbReference type="GO" id="GO:0000981">
    <property type="term" value="F:DNA-binding transcription factor activity, RNA polymerase II-specific"/>
    <property type="evidence" value="ECO:0007669"/>
    <property type="project" value="TreeGrafter"/>
</dbReference>
<evidence type="ECO:0000256" key="6">
    <source>
        <dbReference type="SAM" id="MobiDB-lite"/>
    </source>
</evidence>
<keyword evidence="3" id="KW-0238">DNA-binding</keyword>
<proteinExistence type="predicted"/>
<dbReference type="CDD" id="cd12148">
    <property type="entry name" value="fungal_TF_MHR"/>
    <property type="match status" value="1"/>
</dbReference>
<evidence type="ECO:0008006" key="9">
    <source>
        <dbReference type="Google" id="ProtNLM"/>
    </source>
</evidence>
<accession>A0A427Y2N5</accession>
<dbReference type="STRING" id="1890683.A0A427Y2N5"/>
<reference evidence="7 8" key="1">
    <citation type="submission" date="2018-11" db="EMBL/GenBank/DDBJ databases">
        <title>Genome sequence of Saitozyma podzolica DSM 27192.</title>
        <authorList>
            <person name="Aliyu H."/>
            <person name="Gorte O."/>
            <person name="Ochsenreither K."/>
        </authorList>
    </citation>
    <scope>NUCLEOTIDE SEQUENCE [LARGE SCALE GENOMIC DNA]</scope>
    <source>
        <strain evidence="7 8">DSM 27192</strain>
    </source>
</reference>